<organism evidence="3 4">
    <name type="scientific">Microthyrium microscopicum</name>
    <dbReference type="NCBI Taxonomy" id="703497"/>
    <lineage>
        <taxon>Eukaryota</taxon>
        <taxon>Fungi</taxon>
        <taxon>Dikarya</taxon>
        <taxon>Ascomycota</taxon>
        <taxon>Pezizomycotina</taxon>
        <taxon>Dothideomycetes</taxon>
        <taxon>Dothideomycetes incertae sedis</taxon>
        <taxon>Microthyriales</taxon>
        <taxon>Microthyriaceae</taxon>
        <taxon>Microthyrium</taxon>
    </lineage>
</organism>
<dbReference type="Proteomes" id="UP000799302">
    <property type="component" value="Unassembled WGS sequence"/>
</dbReference>
<feature type="transmembrane region" description="Helical" evidence="2">
    <location>
        <begin position="20"/>
        <end position="40"/>
    </location>
</feature>
<keyword evidence="2" id="KW-0472">Membrane</keyword>
<accession>A0A6A6U0T1</accession>
<evidence type="ECO:0000313" key="3">
    <source>
        <dbReference type="EMBL" id="KAF2665211.1"/>
    </source>
</evidence>
<protein>
    <submittedName>
        <fullName evidence="3">Uncharacterized protein</fullName>
    </submittedName>
</protein>
<evidence type="ECO:0000313" key="4">
    <source>
        <dbReference type="Proteomes" id="UP000799302"/>
    </source>
</evidence>
<gene>
    <name evidence="3" type="ORF">BT63DRAFT_429136</name>
</gene>
<dbReference type="EMBL" id="MU004241">
    <property type="protein sequence ID" value="KAF2665211.1"/>
    <property type="molecule type" value="Genomic_DNA"/>
</dbReference>
<evidence type="ECO:0000256" key="1">
    <source>
        <dbReference type="SAM" id="MobiDB-lite"/>
    </source>
</evidence>
<dbReference type="AlphaFoldDB" id="A0A6A6U0T1"/>
<reference evidence="3" key="1">
    <citation type="journal article" date="2020" name="Stud. Mycol.">
        <title>101 Dothideomycetes genomes: a test case for predicting lifestyles and emergence of pathogens.</title>
        <authorList>
            <person name="Haridas S."/>
            <person name="Albert R."/>
            <person name="Binder M."/>
            <person name="Bloem J."/>
            <person name="Labutti K."/>
            <person name="Salamov A."/>
            <person name="Andreopoulos B."/>
            <person name="Baker S."/>
            <person name="Barry K."/>
            <person name="Bills G."/>
            <person name="Bluhm B."/>
            <person name="Cannon C."/>
            <person name="Castanera R."/>
            <person name="Culley D."/>
            <person name="Daum C."/>
            <person name="Ezra D."/>
            <person name="Gonzalez J."/>
            <person name="Henrissat B."/>
            <person name="Kuo A."/>
            <person name="Liang C."/>
            <person name="Lipzen A."/>
            <person name="Lutzoni F."/>
            <person name="Magnuson J."/>
            <person name="Mondo S."/>
            <person name="Nolan M."/>
            <person name="Ohm R."/>
            <person name="Pangilinan J."/>
            <person name="Park H.-J."/>
            <person name="Ramirez L."/>
            <person name="Alfaro M."/>
            <person name="Sun H."/>
            <person name="Tritt A."/>
            <person name="Yoshinaga Y."/>
            <person name="Zwiers L.-H."/>
            <person name="Turgeon B."/>
            <person name="Goodwin S."/>
            <person name="Spatafora J."/>
            <person name="Crous P."/>
            <person name="Grigoriev I."/>
        </authorList>
    </citation>
    <scope>NUCLEOTIDE SEQUENCE</scope>
    <source>
        <strain evidence="3">CBS 115976</strain>
    </source>
</reference>
<dbReference type="OrthoDB" id="3436553at2759"/>
<name>A0A6A6U0T1_9PEZI</name>
<keyword evidence="4" id="KW-1185">Reference proteome</keyword>
<feature type="region of interest" description="Disordered" evidence="1">
    <location>
        <begin position="58"/>
        <end position="83"/>
    </location>
</feature>
<evidence type="ECO:0000256" key="2">
    <source>
        <dbReference type="SAM" id="Phobius"/>
    </source>
</evidence>
<proteinExistence type="predicted"/>
<keyword evidence="2" id="KW-1133">Transmembrane helix</keyword>
<keyword evidence="2" id="KW-0812">Transmembrane</keyword>
<sequence length="83" mass="9200">MSAVSEKPYIPIPSVGHELGIMFGFIGLFILAFAAYAIAYKIYNKKLQKKEAERVRALKASGWSNEKKEPRDAPLNGVDGTRT</sequence>